<accession>A0A7W8WCH4</accession>
<reference evidence="1 2" key="1">
    <citation type="submission" date="2020-08" db="EMBL/GenBank/DDBJ databases">
        <title>Sequencing the genomes of 1000 actinobacteria strains.</title>
        <authorList>
            <person name="Klenk H.-P."/>
        </authorList>
    </citation>
    <scope>NUCLEOTIDE SEQUENCE [LARGE SCALE GENOMIC DNA]</scope>
    <source>
        <strain evidence="1 2">DSM 9581</strain>
    </source>
</reference>
<dbReference type="PANTHER" id="PTHR14136">
    <property type="entry name" value="BTB_POZ DOMAIN-CONTAINING PROTEIN KCTD9"/>
    <property type="match status" value="1"/>
</dbReference>
<dbReference type="SUPFAM" id="SSF141571">
    <property type="entry name" value="Pentapeptide repeat-like"/>
    <property type="match status" value="1"/>
</dbReference>
<evidence type="ECO:0000313" key="2">
    <source>
        <dbReference type="Proteomes" id="UP000564629"/>
    </source>
</evidence>
<dbReference type="PANTHER" id="PTHR14136:SF17">
    <property type="entry name" value="BTB_POZ DOMAIN-CONTAINING PROTEIN KCTD9"/>
    <property type="match status" value="1"/>
</dbReference>
<dbReference type="AlphaFoldDB" id="A0A7W8WCH4"/>
<dbReference type="Gene3D" id="2.160.20.80">
    <property type="entry name" value="E3 ubiquitin-protein ligase SopA"/>
    <property type="match status" value="1"/>
</dbReference>
<comment type="caution">
    <text evidence="1">The sequence shown here is derived from an EMBL/GenBank/DDBJ whole genome shotgun (WGS) entry which is preliminary data.</text>
</comment>
<gene>
    <name evidence="1" type="ORF">HNR08_003594</name>
</gene>
<dbReference type="InterPro" id="IPR001646">
    <property type="entry name" value="5peptide_repeat"/>
</dbReference>
<dbReference type="InterPro" id="IPR051082">
    <property type="entry name" value="Pentapeptide-BTB/POZ_domain"/>
</dbReference>
<evidence type="ECO:0008006" key="3">
    <source>
        <dbReference type="Google" id="ProtNLM"/>
    </source>
</evidence>
<dbReference type="Proteomes" id="UP000564629">
    <property type="component" value="Unassembled WGS sequence"/>
</dbReference>
<organism evidence="1 2">
    <name type="scientific">Cellulomonas hominis</name>
    <dbReference type="NCBI Taxonomy" id="156981"/>
    <lineage>
        <taxon>Bacteria</taxon>
        <taxon>Bacillati</taxon>
        <taxon>Actinomycetota</taxon>
        <taxon>Actinomycetes</taxon>
        <taxon>Micrococcales</taxon>
        <taxon>Cellulomonadaceae</taxon>
        <taxon>Cellulomonas</taxon>
    </lineage>
</organism>
<proteinExistence type="predicted"/>
<dbReference type="RefSeq" id="WP_183835197.1">
    <property type="nucleotide sequence ID" value="NZ_JACHDN010000001.1"/>
</dbReference>
<name>A0A7W8WCH4_9CELL</name>
<dbReference type="EMBL" id="JACHDN010000001">
    <property type="protein sequence ID" value="MBB5474858.1"/>
    <property type="molecule type" value="Genomic_DNA"/>
</dbReference>
<evidence type="ECO:0000313" key="1">
    <source>
        <dbReference type="EMBL" id="MBB5474858.1"/>
    </source>
</evidence>
<sequence>MTTTAVPHLTVVGPAYAQSVLADPQDRRGAVDATNYPVATTNEQVRAWVRLRAHRRQSLACVRLQYADLSGLNLSGAELTRADLFGASASGSRLTAADLTGAEMALMDLRGADLTAATLRGANLMGARIDETTVLDWIDWDRHTVWPAGLTPPAPLFDPPAA</sequence>
<dbReference type="Pfam" id="PF00805">
    <property type="entry name" value="Pentapeptide"/>
    <property type="match status" value="1"/>
</dbReference>
<protein>
    <recommendedName>
        <fullName evidence="3">Pentapeptide repeat-containing protein</fullName>
    </recommendedName>
</protein>